<accession>A0ABP1FHZ6</accession>
<evidence type="ECO:0000256" key="1">
    <source>
        <dbReference type="ARBA" id="ARBA00004123"/>
    </source>
</evidence>
<feature type="repeat" description="WD" evidence="6">
    <location>
        <begin position="249"/>
        <end position="279"/>
    </location>
</feature>
<sequence>MQLDDDVIRTFGIGRIFKDSAGRVNSLDFHRSEEVLITAGDDDSIRTYNTLTGEPTKSVYSRKYGVANICCTHDPMSVIYTSTKGRDHGIRYHTLHDNKYIRYFTGHTERVTGLCICPSTDLFISSSEDCAVRMWDLRSMNCEGLLETPAKSAVAFDQQGLIFAVATNNGLIRLYDSKNYQAGPFSTFLIDQELNNPASISSVTFSNDGKLMAVSLEGRVYLLDALEGNVQARFDNGLSLTAGPALEASFSPDSRYLISGTSDHSIAVWSIEKQRAVAQWTGLKALNSALKWSPRRMLVASADSVLALWVPNKKLLQSTGRWQGP</sequence>
<keyword evidence="3 6" id="KW-0853">WD repeat</keyword>
<dbReference type="PROSITE" id="PS50294">
    <property type="entry name" value="WD_REPEATS_REGION"/>
    <property type="match status" value="2"/>
</dbReference>
<dbReference type="Proteomes" id="UP001497392">
    <property type="component" value="Unassembled WGS sequence"/>
</dbReference>
<evidence type="ECO:0000256" key="3">
    <source>
        <dbReference type="ARBA" id="ARBA00022574"/>
    </source>
</evidence>
<dbReference type="SUPFAM" id="SSF50978">
    <property type="entry name" value="WD40 repeat-like"/>
    <property type="match status" value="1"/>
</dbReference>
<evidence type="ECO:0000313" key="8">
    <source>
        <dbReference type="Proteomes" id="UP001497392"/>
    </source>
</evidence>
<dbReference type="InterPro" id="IPR037867">
    <property type="entry name" value="Swd2/WDR82"/>
</dbReference>
<dbReference type="Gene3D" id="2.130.10.10">
    <property type="entry name" value="YVTN repeat-like/Quinoprotein amine dehydrogenase"/>
    <property type="match status" value="2"/>
</dbReference>
<feature type="repeat" description="WD" evidence="6">
    <location>
        <begin position="104"/>
        <end position="139"/>
    </location>
</feature>
<evidence type="ECO:0000256" key="2">
    <source>
        <dbReference type="ARBA" id="ARBA00005616"/>
    </source>
</evidence>
<name>A0ABP1FHZ6_9CHLO</name>
<evidence type="ECO:0000256" key="4">
    <source>
        <dbReference type="ARBA" id="ARBA00022737"/>
    </source>
</evidence>
<comment type="similarity">
    <text evidence="2">Belongs to the WD repeat SWD2 family.</text>
</comment>
<dbReference type="InterPro" id="IPR015943">
    <property type="entry name" value="WD40/YVTN_repeat-like_dom_sf"/>
</dbReference>
<organism evidence="7 8">
    <name type="scientific">Coccomyxa viridis</name>
    <dbReference type="NCBI Taxonomy" id="1274662"/>
    <lineage>
        <taxon>Eukaryota</taxon>
        <taxon>Viridiplantae</taxon>
        <taxon>Chlorophyta</taxon>
        <taxon>core chlorophytes</taxon>
        <taxon>Trebouxiophyceae</taxon>
        <taxon>Trebouxiophyceae incertae sedis</taxon>
        <taxon>Coccomyxaceae</taxon>
        <taxon>Coccomyxa</taxon>
    </lineage>
</organism>
<reference evidence="7 8" key="1">
    <citation type="submission" date="2024-06" db="EMBL/GenBank/DDBJ databases">
        <authorList>
            <person name="Kraege A."/>
            <person name="Thomma B."/>
        </authorList>
    </citation>
    <scope>NUCLEOTIDE SEQUENCE [LARGE SCALE GENOMIC DNA]</scope>
</reference>
<dbReference type="EMBL" id="CAXHTA020000001">
    <property type="protein sequence ID" value="CAL5218819.1"/>
    <property type="molecule type" value="Genomic_DNA"/>
</dbReference>
<dbReference type="PROSITE" id="PS50082">
    <property type="entry name" value="WD_REPEATS_2"/>
    <property type="match status" value="3"/>
</dbReference>
<proteinExistence type="inferred from homology"/>
<comment type="caution">
    <text evidence="7">The sequence shown here is derived from an EMBL/GenBank/DDBJ whole genome shotgun (WGS) entry which is preliminary data.</text>
</comment>
<feature type="repeat" description="WD" evidence="6">
    <location>
        <begin position="17"/>
        <end position="58"/>
    </location>
</feature>
<evidence type="ECO:0000313" key="7">
    <source>
        <dbReference type="EMBL" id="CAL5218819.1"/>
    </source>
</evidence>
<dbReference type="SMART" id="SM00320">
    <property type="entry name" value="WD40"/>
    <property type="match status" value="6"/>
</dbReference>
<gene>
    <name evidence="7" type="primary">g548</name>
    <name evidence="7" type="ORF">VP750_LOCUS478</name>
</gene>
<keyword evidence="8" id="KW-1185">Reference proteome</keyword>
<keyword evidence="4" id="KW-0677">Repeat</keyword>
<comment type="subcellular location">
    <subcellularLocation>
        <location evidence="1">Nucleus</location>
    </subcellularLocation>
</comment>
<dbReference type="PANTHER" id="PTHR19861:SF0">
    <property type="entry name" value="WD REPEAT-CONTAINING PROTEIN 82"/>
    <property type="match status" value="1"/>
</dbReference>
<dbReference type="InterPro" id="IPR001680">
    <property type="entry name" value="WD40_rpt"/>
</dbReference>
<dbReference type="PANTHER" id="PTHR19861">
    <property type="entry name" value="WD40 REPEAT PROTEIN SWD2"/>
    <property type="match status" value="1"/>
</dbReference>
<dbReference type="InterPro" id="IPR036322">
    <property type="entry name" value="WD40_repeat_dom_sf"/>
</dbReference>
<evidence type="ECO:0000256" key="5">
    <source>
        <dbReference type="ARBA" id="ARBA00023242"/>
    </source>
</evidence>
<evidence type="ECO:0000256" key="6">
    <source>
        <dbReference type="PROSITE-ProRule" id="PRU00221"/>
    </source>
</evidence>
<dbReference type="Pfam" id="PF00400">
    <property type="entry name" value="WD40"/>
    <property type="match status" value="3"/>
</dbReference>
<keyword evidence="5" id="KW-0539">Nucleus</keyword>
<protein>
    <submittedName>
        <fullName evidence="7">G548 protein</fullName>
    </submittedName>
</protein>